<dbReference type="InterPro" id="IPR043128">
    <property type="entry name" value="Rev_trsase/Diguanyl_cyclase"/>
</dbReference>
<dbReference type="AlphaFoldDB" id="A0A6L2P8L7"/>
<dbReference type="Gene3D" id="3.30.70.270">
    <property type="match status" value="2"/>
</dbReference>
<comment type="caution">
    <text evidence="2">The sequence shown here is derived from an EMBL/GenBank/DDBJ whole genome shotgun (WGS) entry which is preliminary data.</text>
</comment>
<dbReference type="Pfam" id="PF00078">
    <property type="entry name" value="RVT_1"/>
    <property type="match status" value="1"/>
</dbReference>
<dbReference type="InterPro" id="IPR036397">
    <property type="entry name" value="RNaseH_sf"/>
</dbReference>
<keyword evidence="2" id="KW-0808">Transferase</keyword>
<dbReference type="PANTHER" id="PTHR48475">
    <property type="entry name" value="RIBONUCLEASE H"/>
    <property type="match status" value="1"/>
</dbReference>
<sequence>MLGKEQDPQDLGMPTSDAALREYCDRNYHQLLPIIAEKVHQEKGPQKGLDLDTPTACPEALDQGAAISSHQGKEIQKEKRCLKGWKKVYSTGSETRGRVHPRTRTIQVIDHTIVAAETLKAATRFLTQEKQSSLPKNIITKEYPHEGRKRCRKAKVARKDIGSQGQRGKSKVLRTIYPSHGHIKTYSGSKDPEYHLKIFQAAAKIERWAMPTWCHMFNSTLTENARVWFDDLPKESIDSYDDLKEAFLENYLQQKKCIKYPVEIHNIRQRDRESMKEFMRRKVVTFNHRIKEKKWKISGKGGKKGGNLRKEKTAGNIDGEEDRMEGPMIIEAEMRGHFVHRMYVDEGSSSEILYEHCFNRFRPEVRSQMIPATMSLVGFSGEIIWPLGKISLLVKIGDKEHSMSAWMNFMVVRSPSPYNGRIGRPGVRRIQAVPSTAHKMLKFPVAGETVTLRSSRIIPLECTMVSGPGVPQPPTDMTGISRRIAEHRLNIREGCLPVRQKKRGQAPERNKAIYEEVEKLIDAGIMKEVHYHSWLSNPVMVKKHDDSWRIETYQRLVDKAFQKQIGQNLEVYVDDLVIKCCTEQEVIRDIEETFKTPKEINMKLNLKKCTFKMREGTFLGYKMNDDGLKVCLDKVEVVLSLPSPKCLKDVQKLNGKLASLNRFLSKSAKKSLPFFKTLKKCTKKSDFQWTAPRTSVKGQIVADFIVERPKDDPQDTAIEDEEALPDSWILLTDGSSCIDSSGAGLIIINLKGMEFTYALRFRFDATNNEAEYEALIAGLWIAEQIGIKKSSSKPLARTFKEFSIKQVPRGENKKADALSKIASTSFAHMSKQVLVEELKEKSIDEKEVLAVVEEEGRTWMTPIHEYLVEEILPEEKKKTKVVRRKAKRHAVTNGVLYKSLSSDHGSPPGAKKVAAKFSPHHVPMAILQMRFGLPGEIIFDNGKQFRDDPFKDWCEKLCIRQCFASVKHPQTNGLVERSNRSLALGINLDLLEEKRKAAIQEAKSKAKMEKYYNVRVHNTSFRLGYFVYQNNEASYAEEGGKLGSKWEGPYEVTKALGKGAYKLKSRNGSILPRTWNICNLKKCYMHEM</sequence>
<dbReference type="EMBL" id="BKCJ010010829">
    <property type="protein sequence ID" value="GEU93325.1"/>
    <property type="molecule type" value="Genomic_DNA"/>
</dbReference>
<dbReference type="PROSITE" id="PS50994">
    <property type="entry name" value="INTEGRASE"/>
    <property type="match status" value="1"/>
</dbReference>
<dbReference type="SUPFAM" id="SSF56672">
    <property type="entry name" value="DNA/RNA polymerases"/>
    <property type="match status" value="1"/>
</dbReference>
<dbReference type="InterPro" id="IPR012337">
    <property type="entry name" value="RNaseH-like_sf"/>
</dbReference>
<feature type="domain" description="Integrase catalytic" evidence="1">
    <location>
        <begin position="858"/>
        <end position="1032"/>
    </location>
</feature>
<dbReference type="SUPFAM" id="SSF53098">
    <property type="entry name" value="Ribonuclease H-like"/>
    <property type="match status" value="1"/>
</dbReference>
<evidence type="ECO:0000259" key="1">
    <source>
        <dbReference type="PROSITE" id="PS50994"/>
    </source>
</evidence>
<evidence type="ECO:0000313" key="2">
    <source>
        <dbReference type="EMBL" id="GEU93325.1"/>
    </source>
</evidence>
<reference evidence="2" key="1">
    <citation type="journal article" date="2019" name="Sci. Rep.">
        <title>Draft genome of Tanacetum cinerariifolium, the natural source of mosquito coil.</title>
        <authorList>
            <person name="Yamashiro T."/>
            <person name="Shiraishi A."/>
            <person name="Satake H."/>
            <person name="Nakayama K."/>
        </authorList>
    </citation>
    <scope>NUCLEOTIDE SEQUENCE</scope>
</reference>
<organism evidence="2">
    <name type="scientific">Tanacetum cinerariifolium</name>
    <name type="common">Dalmatian daisy</name>
    <name type="synonym">Chrysanthemum cinerariifolium</name>
    <dbReference type="NCBI Taxonomy" id="118510"/>
    <lineage>
        <taxon>Eukaryota</taxon>
        <taxon>Viridiplantae</taxon>
        <taxon>Streptophyta</taxon>
        <taxon>Embryophyta</taxon>
        <taxon>Tracheophyta</taxon>
        <taxon>Spermatophyta</taxon>
        <taxon>Magnoliopsida</taxon>
        <taxon>eudicotyledons</taxon>
        <taxon>Gunneridae</taxon>
        <taxon>Pentapetalae</taxon>
        <taxon>asterids</taxon>
        <taxon>campanulids</taxon>
        <taxon>Asterales</taxon>
        <taxon>Asteraceae</taxon>
        <taxon>Asteroideae</taxon>
        <taxon>Anthemideae</taxon>
        <taxon>Anthemidinae</taxon>
        <taxon>Tanacetum</taxon>
    </lineage>
</organism>
<dbReference type="Pfam" id="PF03732">
    <property type="entry name" value="Retrotrans_gag"/>
    <property type="match status" value="1"/>
</dbReference>
<dbReference type="InterPro" id="IPR001584">
    <property type="entry name" value="Integrase_cat-core"/>
</dbReference>
<dbReference type="Gene3D" id="3.10.10.10">
    <property type="entry name" value="HIV Type 1 Reverse Transcriptase, subunit A, domain 1"/>
    <property type="match status" value="1"/>
</dbReference>
<dbReference type="Gene3D" id="3.30.420.10">
    <property type="entry name" value="Ribonuclease H-like superfamily/Ribonuclease H"/>
    <property type="match status" value="2"/>
</dbReference>
<proteinExistence type="predicted"/>
<dbReference type="GO" id="GO:0015074">
    <property type="term" value="P:DNA integration"/>
    <property type="evidence" value="ECO:0007669"/>
    <property type="project" value="InterPro"/>
</dbReference>
<protein>
    <submittedName>
        <fullName evidence="2">Reverse transcriptase domain-containing protein</fullName>
    </submittedName>
</protein>
<accession>A0A6L2P8L7</accession>
<keyword evidence="2" id="KW-0548">Nucleotidyltransferase</keyword>
<dbReference type="PANTHER" id="PTHR48475:SF2">
    <property type="entry name" value="RIBONUCLEASE H"/>
    <property type="match status" value="1"/>
</dbReference>
<keyword evidence="2" id="KW-0695">RNA-directed DNA polymerase</keyword>
<dbReference type="GO" id="GO:0003964">
    <property type="term" value="F:RNA-directed DNA polymerase activity"/>
    <property type="evidence" value="ECO:0007669"/>
    <property type="project" value="UniProtKB-KW"/>
</dbReference>
<dbReference type="InterPro" id="IPR043502">
    <property type="entry name" value="DNA/RNA_pol_sf"/>
</dbReference>
<dbReference type="InterPro" id="IPR000477">
    <property type="entry name" value="RT_dom"/>
</dbReference>
<dbReference type="GO" id="GO:0003676">
    <property type="term" value="F:nucleic acid binding"/>
    <property type="evidence" value="ECO:0007669"/>
    <property type="project" value="InterPro"/>
</dbReference>
<name>A0A6L2P8L7_TANCI</name>
<gene>
    <name evidence="2" type="ORF">Tci_065303</name>
</gene>
<dbReference type="InterPro" id="IPR005162">
    <property type="entry name" value="Retrotrans_gag_dom"/>
</dbReference>